<organism evidence="4 5">
    <name type="scientific">Vairimorpha apis BRL 01</name>
    <dbReference type="NCBI Taxonomy" id="1037528"/>
    <lineage>
        <taxon>Eukaryota</taxon>
        <taxon>Fungi</taxon>
        <taxon>Fungi incertae sedis</taxon>
        <taxon>Microsporidia</taxon>
        <taxon>Nosematidae</taxon>
        <taxon>Vairimorpha</taxon>
    </lineage>
</organism>
<dbReference type="EMBL" id="KE647312">
    <property type="protein sequence ID" value="EQB60277.1"/>
    <property type="molecule type" value="Genomic_DNA"/>
</dbReference>
<dbReference type="GO" id="GO:0005525">
    <property type="term" value="F:GTP binding"/>
    <property type="evidence" value="ECO:0007669"/>
    <property type="project" value="UniProtKB-KW"/>
</dbReference>
<gene>
    <name evidence="4" type="ORF">NAPIS_ORF02170</name>
</gene>
<dbReference type="InterPro" id="IPR030379">
    <property type="entry name" value="G_SEPTIN_dom"/>
</dbReference>
<accession>T0KY33</accession>
<evidence type="ECO:0000259" key="3">
    <source>
        <dbReference type="PROSITE" id="PS51719"/>
    </source>
</evidence>
<evidence type="ECO:0000256" key="2">
    <source>
        <dbReference type="SAM" id="Coils"/>
    </source>
</evidence>
<dbReference type="AlphaFoldDB" id="T0KY33"/>
<evidence type="ECO:0000313" key="4">
    <source>
        <dbReference type="EMBL" id="EQB60277.1"/>
    </source>
</evidence>
<dbReference type="Pfam" id="PF00735">
    <property type="entry name" value="Septin"/>
    <property type="match status" value="1"/>
</dbReference>
<protein>
    <submittedName>
        <fullName evidence="4">Cell division control protein</fullName>
    </submittedName>
</protein>
<feature type="coiled-coil region" evidence="2">
    <location>
        <begin position="284"/>
        <end position="311"/>
    </location>
</feature>
<name>T0KY33_9MICR</name>
<dbReference type="GO" id="GO:0051301">
    <property type="term" value="P:cell division"/>
    <property type="evidence" value="ECO:0007669"/>
    <property type="project" value="UniProtKB-KW"/>
</dbReference>
<keyword evidence="5" id="KW-1185">Reference proteome</keyword>
<dbReference type="InterPro" id="IPR027417">
    <property type="entry name" value="P-loop_NTPase"/>
</dbReference>
<dbReference type="Proteomes" id="UP000053780">
    <property type="component" value="Unassembled WGS sequence"/>
</dbReference>
<evidence type="ECO:0000313" key="5">
    <source>
        <dbReference type="Proteomes" id="UP000053780"/>
    </source>
</evidence>
<dbReference type="HOGENOM" id="CLU_017718_8_0_1"/>
<comment type="similarity">
    <text evidence="1">Belongs to the TRAFAC class TrmE-Era-EngA-EngB-Septin-like GTPase superfamily. Septin GTPase family.</text>
</comment>
<evidence type="ECO:0000256" key="1">
    <source>
        <dbReference type="RuleBase" id="RU004560"/>
    </source>
</evidence>
<proteinExistence type="inferred from homology"/>
<keyword evidence="4" id="KW-0131">Cell cycle</keyword>
<keyword evidence="4" id="KW-0132">Cell division</keyword>
<dbReference type="SUPFAM" id="SSF52540">
    <property type="entry name" value="P-loop containing nucleoside triphosphate hydrolases"/>
    <property type="match status" value="1"/>
</dbReference>
<reference evidence="4 5" key="1">
    <citation type="journal article" date="2013" name="BMC Genomics">
        <title>Genome sequencing and comparative genomics of honey bee microsporidia, Nosema apis reveal novel insights into host-parasite interactions.</title>
        <authorList>
            <person name="Chen Yp."/>
            <person name="Pettis J.S."/>
            <person name="Zhao Y."/>
            <person name="Liu X."/>
            <person name="Tallon L.J."/>
            <person name="Sadzewicz L.D."/>
            <person name="Li R."/>
            <person name="Zheng H."/>
            <person name="Huang S."/>
            <person name="Zhang X."/>
            <person name="Hamilton M.C."/>
            <person name="Pernal S.F."/>
            <person name="Melathopoulos A.P."/>
            <person name="Yan X."/>
            <person name="Evans J.D."/>
        </authorList>
    </citation>
    <scope>NUCLEOTIDE SEQUENCE [LARGE SCALE GENOMIC DNA]</scope>
    <source>
        <strain evidence="4 5">BRL 01</strain>
    </source>
</reference>
<dbReference type="VEuPathDB" id="MicrosporidiaDB:NAPIS_ORF02170"/>
<dbReference type="PROSITE" id="PS51719">
    <property type="entry name" value="G_SEPTIN"/>
    <property type="match status" value="1"/>
</dbReference>
<dbReference type="Gene3D" id="3.40.50.300">
    <property type="entry name" value="P-loop containing nucleotide triphosphate hydrolases"/>
    <property type="match status" value="1"/>
</dbReference>
<feature type="domain" description="Septin-type G" evidence="3">
    <location>
        <begin position="22"/>
        <end position="268"/>
    </location>
</feature>
<keyword evidence="1" id="KW-0342">GTP-binding</keyword>
<sequence length="314" mass="36937">MNQKGIGVSNLPNLKYRSVCKQGLDFNIMTIGTHGIGKSSFINSLFDSHLLIDDDSSNFQIYTFSLVENEFKTNITLTEVDNYGDSSDNSNCWERITKYIKDCFKDYFEKEKQNVRNLIVDKRIHVCFYFLEPNINFIRQSDLITMKEISKHCNLIPIVGKCDLLNENQIAECYKFLRNTFEENGIFVFEESSQKDSIEEFYPPYFLVCPDKEGRQIREYSYGSVQVKDIITNDLYRIRDQIINKNVIDLIENTEEYYDKFRAVILYNQINTKVNSNINKELFNTDISKDLKDEEETIKELQQRISEKKAMLNN</sequence>
<dbReference type="PANTHER" id="PTHR18884">
    <property type="entry name" value="SEPTIN"/>
    <property type="match status" value="1"/>
</dbReference>
<dbReference type="OrthoDB" id="416553at2759"/>
<keyword evidence="1" id="KW-0547">Nucleotide-binding</keyword>
<keyword evidence="2" id="KW-0175">Coiled coil</keyword>